<dbReference type="HOGENOM" id="CLU_2201293_0_0_1"/>
<reference evidence="2" key="1">
    <citation type="submission" date="2015-04" db="UniProtKB">
        <authorList>
            <consortium name="EnsemblPlants"/>
        </authorList>
    </citation>
    <scope>IDENTIFICATION</scope>
</reference>
<evidence type="ECO:0000256" key="1">
    <source>
        <dbReference type="SAM" id="MobiDB-lite"/>
    </source>
</evidence>
<feature type="region of interest" description="Disordered" evidence="1">
    <location>
        <begin position="59"/>
        <end position="108"/>
    </location>
</feature>
<dbReference type="EnsemblPlants" id="OPUNC08G09010.1">
    <property type="protein sequence ID" value="OPUNC08G09010.1"/>
    <property type="gene ID" value="OPUNC08G09010"/>
</dbReference>
<dbReference type="Proteomes" id="UP000026962">
    <property type="component" value="Chromosome 8"/>
</dbReference>
<protein>
    <submittedName>
        <fullName evidence="2">Uncharacterized protein</fullName>
    </submittedName>
</protein>
<name>A0A0E0LTH8_ORYPU</name>
<evidence type="ECO:0000313" key="2">
    <source>
        <dbReference type="EnsemblPlants" id="OPUNC08G09010.1"/>
    </source>
</evidence>
<organism evidence="2">
    <name type="scientific">Oryza punctata</name>
    <name type="common">Red rice</name>
    <dbReference type="NCBI Taxonomy" id="4537"/>
    <lineage>
        <taxon>Eukaryota</taxon>
        <taxon>Viridiplantae</taxon>
        <taxon>Streptophyta</taxon>
        <taxon>Embryophyta</taxon>
        <taxon>Tracheophyta</taxon>
        <taxon>Spermatophyta</taxon>
        <taxon>Magnoliopsida</taxon>
        <taxon>Liliopsida</taxon>
        <taxon>Poales</taxon>
        <taxon>Poaceae</taxon>
        <taxon>BOP clade</taxon>
        <taxon>Oryzoideae</taxon>
        <taxon>Oryzeae</taxon>
        <taxon>Oryzinae</taxon>
        <taxon>Oryza</taxon>
    </lineage>
</organism>
<sequence>MLCGHEDTGRVVRFIIITDVRPLLFFLFPFPSTFFNLQRHLPLLSLPLIPLAAGPGRPTPKTVPHLGPAILLRVRPRPSRPLPPRHRPTRPLTKPTPLSPANPTSRAA</sequence>
<dbReference type="AlphaFoldDB" id="A0A0E0LTH8"/>
<feature type="compositionally biased region" description="Basic residues" evidence="1">
    <location>
        <begin position="74"/>
        <end position="89"/>
    </location>
</feature>
<keyword evidence="3" id="KW-1185">Reference proteome</keyword>
<proteinExistence type="predicted"/>
<accession>A0A0E0LTH8</accession>
<evidence type="ECO:0000313" key="3">
    <source>
        <dbReference type="Proteomes" id="UP000026962"/>
    </source>
</evidence>
<dbReference type="Gramene" id="OPUNC08G09010.1">
    <property type="protein sequence ID" value="OPUNC08G09010.1"/>
    <property type="gene ID" value="OPUNC08G09010"/>
</dbReference>
<reference evidence="2" key="2">
    <citation type="submission" date="2018-05" db="EMBL/GenBank/DDBJ databases">
        <title>OpunRS2 (Oryza punctata Reference Sequence Version 2).</title>
        <authorList>
            <person name="Zhang J."/>
            <person name="Kudrna D."/>
            <person name="Lee S."/>
            <person name="Talag J."/>
            <person name="Welchert J."/>
            <person name="Wing R.A."/>
        </authorList>
    </citation>
    <scope>NUCLEOTIDE SEQUENCE [LARGE SCALE GENOMIC DNA]</scope>
</reference>